<dbReference type="SUPFAM" id="SSF54897">
    <property type="entry name" value="Protease propeptides/inhibitors"/>
    <property type="match status" value="1"/>
</dbReference>
<proteinExistence type="inferred from homology"/>
<dbReference type="FunFam" id="3.30.70.80:FF:000002">
    <property type="entry name" value="Subtilisin-like protease SBT5.3"/>
    <property type="match status" value="1"/>
</dbReference>
<accession>A0AB40CNU8</accession>
<keyword evidence="12" id="KW-1185">Reference proteome</keyword>
<evidence type="ECO:0000313" key="13">
    <source>
        <dbReference type="RefSeq" id="XP_039141197.1"/>
    </source>
</evidence>
<comment type="similarity">
    <text evidence="1 7">Belongs to the peptidase S8 family.</text>
</comment>
<dbReference type="InterPro" id="IPR010259">
    <property type="entry name" value="S8pro/Inhibitor_I9"/>
</dbReference>
<dbReference type="InterPro" id="IPR037045">
    <property type="entry name" value="S8pro/Inhibitor_I9_sf"/>
</dbReference>
<dbReference type="Pfam" id="PF00082">
    <property type="entry name" value="Peptidase_S8"/>
    <property type="match status" value="1"/>
</dbReference>
<evidence type="ECO:0000256" key="2">
    <source>
        <dbReference type="ARBA" id="ARBA00022670"/>
    </source>
</evidence>
<dbReference type="InterPro" id="IPR045051">
    <property type="entry name" value="SBT"/>
</dbReference>
<feature type="signal peptide" evidence="8">
    <location>
        <begin position="1"/>
        <end position="27"/>
    </location>
</feature>
<feature type="chain" id="PRO_5044190337" evidence="8">
    <location>
        <begin position="28"/>
        <end position="657"/>
    </location>
</feature>
<dbReference type="PROSITE" id="PS00138">
    <property type="entry name" value="SUBTILASE_SER"/>
    <property type="match status" value="1"/>
</dbReference>
<dbReference type="FunFam" id="2.60.40.2310:FF:000001">
    <property type="entry name" value="Subtilisin-like protease SBT1.5"/>
    <property type="match status" value="1"/>
</dbReference>
<dbReference type="GeneID" id="120278472"/>
<dbReference type="GO" id="GO:0004252">
    <property type="term" value="F:serine-type endopeptidase activity"/>
    <property type="evidence" value="ECO:0007669"/>
    <property type="project" value="UniProtKB-UniRule"/>
</dbReference>
<evidence type="ECO:0000256" key="7">
    <source>
        <dbReference type="PROSITE-ProRule" id="PRU01240"/>
    </source>
</evidence>
<feature type="domain" description="Peptidase S8/S53" evidence="9">
    <location>
        <begin position="138"/>
        <end position="504"/>
    </location>
</feature>
<dbReference type="SUPFAM" id="SSF52743">
    <property type="entry name" value="Subtilisin-like"/>
    <property type="match status" value="1"/>
</dbReference>
<feature type="active site" description="Charge relay system" evidence="6 7">
    <location>
        <position position="444"/>
    </location>
</feature>
<evidence type="ECO:0000313" key="12">
    <source>
        <dbReference type="Proteomes" id="UP001515500"/>
    </source>
</evidence>
<evidence type="ECO:0000256" key="8">
    <source>
        <dbReference type="SAM" id="SignalP"/>
    </source>
</evidence>
<dbReference type="InterPro" id="IPR034197">
    <property type="entry name" value="Peptidases_S8_3"/>
</dbReference>
<evidence type="ECO:0000256" key="3">
    <source>
        <dbReference type="ARBA" id="ARBA00022729"/>
    </source>
</evidence>
<dbReference type="Gene3D" id="3.40.50.200">
    <property type="entry name" value="Peptidase S8/S53 domain"/>
    <property type="match status" value="2"/>
</dbReference>
<dbReference type="PANTHER" id="PTHR10795">
    <property type="entry name" value="PROPROTEIN CONVERTASE SUBTILISIN/KEXIN"/>
    <property type="match status" value="1"/>
</dbReference>
<evidence type="ECO:0000256" key="5">
    <source>
        <dbReference type="ARBA" id="ARBA00022825"/>
    </source>
</evidence>
<dbReference type="RefSeq" id="XP_039141197.1">
    <property type="nucleotide sequence ID" value="XM_039285263.1"/>
</dbReference>
<dbReference type="InterPro" id="IPR041469">
    <property type="entry name" value="Subtilisin-like_FN3"/>
</dbReference>
<sequence>MEIMNMRTLLCFVFFFSCCLLQQQAFAAKTSYIVYLGGHYTKSSEEAIVNSHHELLGSVMKSKEKAKEAIFYSYTKEINGFAATMEEDEANEISKHPSVLLVFKDKPLKLQTTHSWDFIGLPSNVTTSSSLPPTASSGADIIIGHIDTGVWPESKSFNDDGMGPIPSKWKGICQNQNITNFSCNKKLIGARYFAAGFLQGNNSVNDTKNGPRDTVGHGTHTLSTSGGSIVTNVSYFGYANGTARGGAPHARVAMYRACWRNPVYAICHDSDILAGIDAAIDDGVDVLSLSIGGGPEPYFVDTVAIGSFHATNKGIVVVCSAGNDGPDGAISNVAPWIFTGTSLSNGLPSKDLYPIISSITASVYGGDDCFSLIDMKVKGKIVVCNSSTVSPIDQAVNVQIAGGVGMPDISAPGVQILAAFAGVGTSTGVNTDPLSPFAVLSGTSMSAPHIAGISALLKSQYPTWSPAMIKSAIMTTATIHDNTGQLIAMADPSLTPATPFSYGAGQVKVNAVMDPGLVYDLTTEDYLNFLCANDYSLKELRVFSDNYTCPSTKMQIEDLNLPSITIPYLFDGITVTRKLTNVGPPSKYNVSIDFPKNITLTVNPTELNFDKVGEEKVFQVSVTGNHAGLNKHHFFGRLKWSDGKHSVEIPLAVKSLI</sequence>
<evidence type="ECO:0000256" key="1">
    <source>
        <dbReference type="ARBA" id="ARBA00011073"/>
    </source>
</evidence>
<dbReference type="Pfam" id="PF17766">
    <property type="entry name" value="fn3_6"/>
    <property type="match status" value="1"/>
</dbReference>
<dbReference type="FunFam" id="3.40.50.200:FF:000006">
    <property type="entry name" value="Subtilisin-like protease SBT1.5"/>
    <property type="match status" value="1"/>
</dbReference>
<dbReference type="Proteomes" id="UP001515500">
    <property type="component" value="Chromosome 16"/>
</dbReference>
<dbReference type="Gene3D" id="3.30.70.80">
    <property type="entry name" value="Peptidase S8 propeptide/proteinase inhibitor I9"/>
    <property type="match status" value="1"/>
</dbReference>
<dbReference type="InterPro" id="IPR015500">
    <property type="entry name" value="Peptidase_S8_subtilisin-rel"/>
</dbReference>
<evidence type="ECO:0000256" key="6">
    <source>
        <dbReference type="PIRSR" id="PIRSR615500-1"/>
    </source>
</evidence>
<evidence type="ECO:0000259" key="10">
    <source>
        <dbReference type="Pfam" id="PF05922"/>
    </source>
</evidence>
<dbReference type="PROSITE" id="PS51257">
    <property type="entry name" value="PROKAR_LIPOPROTEIN"/>
    <property type="match status" value="1"/>
</dbReference>
<name>A0AB40CNU8_DIOCR</name>
<feature type="active site" description="Charge relay system" evidence="6 7">
    <location>
        <position position="217"/>
    </location>
</feature>
<feature type="domain" description="Subtilisin-like protease fibronectin type-III" evidence="11">
    <location>
        <begin position="558"/>
        <end position="653"/>
    </location>
</feature>
<reference evidence="13" key="1">
    <citation type="submission" date="2025-08" db="UniProtKB">
        <authorList>
            <consortium name="RefSeq"/>
        </authorList>
    </citation>
    <scope>IDENTIFICATION</scope>
</reference>
<evidence type="ECO:0000256" key="4">
    <source>
        <dbReference type="ARBA" id="ARBA00022801"/>
    </source>
</evidence>
<feature type="domain" description="Inhibitor I9" evidence="10">
    <location>
        <begin position="31"/>
        <end position="111"/>
    </location>
</feature>
<dbReference type="CDD" id="cd04852">
    <property type="entry name" value="Peptidases_S8_3"/>
    <property type="match status" value="1"/>
</dbReference>
<keyword evidence="3 8" id="KW-0732">Signal</keyword>
<dbReference type="AlphaFoldDB" id="A0AB40CNU8"/>
<keyword evidence="4 7" id="KW-0378">Hydrolase</keyword>
<keyword evidence="5 7" id="KW-0720">Serine protease</keyword>
<dbReference type="InterPro" id="IPR023828">
    <property type="entry name" value="Peptidase_S8_Ser-AS"/>
</dbReference>
<protein>
    <submittedName>
        <fullName evidence="13">Subtilisin-like protease SBT5.3</fullName>
    </submittedName>
</protein>
<dbReference type="PROSITE" id="PS51892">
    <property type="entry name" value="SUBTILASE"/>
    <property type="match status" value="1"/>
</dbReference>
<dbReference type="Pfam" id="PF05922">
    <property type="entry name" value="Inhibitor_I9"/>
    <property type="match status" value="1"/>
</dbReference>
<gene>
    <name evidence="13" type="primary">LOC120278472</name>
</gene>
<evidence type="ECO:0000259" key="11">
    <source>
        <dbReference type="Pfam" id="PF17766"/>
    </source>
</evidence>
<evidence type="ECO:0000259" key="9">
    <source>
        <dbReference type="Pfam" id="PF00082"/>
    </source>
</evidence>
<dbReference type="InterPro" id="IPR036852">
    <property type="entry name" value="Peptidase_S8/S53_dom_sf"/>
</dbReference>
<dbReference type="Gene3D" id="2.60.40.2310">
    <property type="match status" value="1"/>
</dbReference>
<dbReference type="GO" id="GO:0006508">
    <property type="term" value="P:proteolysis"/>
    <property type="evidence" value="ECO:0007669"/>
    <property type="project" value="UniProtKB-KW"/>
</dbReference>
<keyword evidence="2 7" id="KW-0645">Protease</keyword>
<feature type="active site" description="Charge relay system" evidence="6 7">
    <location>
        <position position="147"/>
    </location>
</feature>
<organism evidence="12 13">
    <name type="scientific">Dioscorea cayennensis subsp. rotundata</name>
    <name type="common">White Guinea yam</name>
    <name type="synonym">Dioscorea rotundata</name>
    <dbReference type="NCBI Taxonomy" id="55577"/>
    <lineage>
        <taxon>Eukaryota</taxon>
        <taxon>Viridiplantae</taxon>
        <taxon>Streptophyta</taxon>
        <taxon>Embryophyta</taxon>
        <taxon>Tracheophyta</taxon>
        <taxon>Spermatophyta</taxon>
        <taxon>Magnoliopsida</taxon>
        <taxon>Liliopsida</taxon>
        <taxon>Dioscoreales</taxon>
        <taxon>Dioscoreaceae</taxon>
        <taxon>Dioscorea</taxon>
    </lineage>
</organism>
<dbReference type="InterPro" id="IPR000209">
    <property type="entry name" value="Peptidase_S8/S53_dom"/>
</dbReference>
<dbReference type="PRINTS" id="PR00723">
    <property type="entry name" value="SUBTILISIN"/>
</dbReference>